<keyword evidence="1" id="KW-0812">Transmembrane</keyword>
<proteinExistence type="predicted"/>
<keyword evidence="3" id="KW-1185">Reference proteome</keyword>
<reference evidence="2 3" key="1">
    <citation type="submission" date="2021-01" db="EMBL/GenBank/DDBJ databases">
        <title>Whole genome shotgun sequence of Catellatospora chokoriensis NBRC 107358.</title>
        <authorList>
            <person name="Komaki H."/>
            <person name="Tamura T."/>
        </authorList>
    </citation>
    <scope>NUCLEOTIDE SEQUENCE [LARGE SCALE GENOMIC DNA]</scope>
    <source>
        <strain evidence="2 3">NBRC 107358</strain>
    </source>
</reference>
<protein>
    <submittedName>
        <fullName evidence="2">Uncharacterized protein</fullName>
    </submittedName>
</protein>
<feature type="transmembrane region" description="Helical" evidence="1">
    <location>
        <begin position="158"/>
        <end position="177"/>
    </location>
</feature>
<keyword evidence="1" id="KW-0472">Membrane</keyword>
<feature type="transmembrane region" description="Helical" evidence="1">
    <location>
        <begin position="97"/>
        <end position="118"/>
    </location>
</feature>
<dbReference type="AlphaFoldDB" id="A0A8J3K513"/>
<feature type="transmembrane region" description="Helical" evidence="1">
    <location>
        <begin position="20"/>
        <end position="37"/>
    </location>
</feature>
<gene>
    <name evidence="2" type="ORF">Cch02nite_19980</name>
</gene>
<feature type="transmembrane region" description="Helical" evidence="1">
    <location>
        <begin position="49"/>
        <end position="77"/>
    </location>
</feature>
<feature type="transmembrane region" description="Helical" evidence="1">
    <location>
        <begin position="130"/>
        <end position="152"/>
    </location>
</feature>
<keyword evidence="1" id="KW-1133">Transmembrane helix</keyword>
<comment type="caution">
    <text evidence="2">The sequence shown here is derived from an EMBL/GenBank/DDBJ whole genome shotgun (WGS) entry which is preliminary data.</text>
</comment>
<evidence type="ECO:0000313" key="3">
    <source>
        <dbReference type="Proteomes" id="UP000619293"/>
    </source>
</evidence>
<accession>A0A8J3K513</accession>
<sequence>MKQLLTQVRDLGRITGGPLLVRGVVFVAAFTGLLLAAPGGLPARMMLGFLALAAVPAIAPGGVAVTLVMLATVAMWLADTMLFLAEPSTGRLLGTAAALYLLHNAAALAAVLPYDAIVDNQVLLRWAVRSALVLGAAGGLTVVLVTVLPGMYITTPTVALVVGLAVVAAAVALLTRLGKRP</sequence>
<dbReference type="EMBL" id="BONG01000009">
    <property type="protein sequence ID" value="GIF88554.1"/>
    <property type="molecule type" value="Genomic_DNA"/>
</dbReference>
<evidence type="ECO:0000313" key="2">
    <source>
        <dbReference type="EMBL" id="GIF88554.1"/>
    </source>
</evidence>
<dbReference type="RefSeq" id="WP_191840819.1">
    <property type="nucleotide sequence ID" value="NZ_BAAALB010000013.1"/>
</dbReference>
<name>A0A8J3K513_9ACTN</name>
<organism evidence="2 3">
    <name type="scientific">Catellatospora chokoriensis</name>
    <dbReference type="NCBI Taxonomy" id="310353"/>
    <lineage>
        <taxon>Bacteria</taxon>
        <taxon>Bacillati</taxon>
        <taxon>Actinomycetota</taxon>
        <taxon>Actinomycetes</taxon>
        <taxon>Micromonosporales</taxon>
        <taxon>Micromonosporaceae</taxon>
        <taxon>Catellatospora</taxon>
    </lineage>
</organism>
<dbReference type="Proteomes" id="UP000619293">
    <property type="component" value="Unassembled WGS sequence"/>
</dbReference>
<evidence type="ECO:0000256" key="1">
    <source>
        <dbReference type="SAM" id="Phobius"/>
    </source>
</evidence>